<dbReference type="Proteomes" id="UP000693946">
    <property type="component" value="Linkage Group LG15"/>
</dbReference>
<proteinExistence type="inferred from homology"/>
<comment type="similarity">
    <text evidence="2">Belongs to the cytochrome P450 family.</text>
</comment>
<keyword evidence="20" id="KW-1185">Reference proteome</keyword>
<comment type="similarity">
    <text evidence="14">Belongs to the RNA polymerase beta chain family.</text>
</comment>
<evidence type="ECO:0000256" key="9">
    <source>
        <dbReference type="ARBA" id="ARBA00023002"/>
    </source>
</evidence>
<dbReference type="InterPro" id="IPR009674">
    <property type="entry name" value="Rpa2_dom_4"/>
</dbReference>
<evidence type="ECO:0000259" key="16">
    <source>
        <dbReference type="Pfam" id="PF04563"/>
    </source>
</evidence>
<dbReference type="GO" id="GO:0003899">
    <property type="term" value="F:DNA-directed RNA polymerase activity"/>
    <property type="evidence" value="ECO:0007669"/>
    <property type="project" value="UniProtKB-EC"/>
</dbReference>
<keyword evidence="10" id="KW-0408">Iron</keyword>
<dbReference type="PANTHER" id="PTHR24289:SF16">
    <property type="entry name" value="CYTOCHROME P450 1B1"/>
    <property type="match status" value="1"/>
</dbReference>
<dbReference type="FunFam" id="1.10.630.10:FF:000094">
    <property type="entry name" value="cytochrome P450 2J6-like"/>
    <property type="match status" value="1"/>
</dbReference>
<dbReference type="FunFam" id="3.90.1070.20:FF:000003">
    <property type="entry name" value="DNA-directed RNA polymerase subunit beta"/>
    <property type="match status" value="1"/>
</dbReference>
<keyword evidence="8" id="KW-0479">Metal-binding</keyword>
<evidence type="ECO:0000256" key="12">
    <source>
        <dbReference type="ARBA" id="ARBA00023163"/>
    </source>
</evidence>
<dbReference type="GO" id="GO:0004508">
    <property type="term" value="F:steroid 17-alpha-monooxygenase activity"/>
    <property type="evidence" value="ECO:0007669"/>
    <property type="project" value="TreeGrafter"/>
</dbReference>
<evidence type="ECO:0000259" key="17">
    <source>
        <dbReference type="Pfam" id="PF04565"/>
    </source>
</evidence>
<evidence type="ECO:0000256" key="13">
    <source>
        <dbReference type="ARBA" id="ARBA00023242"/>
    </source>
</evidence>
<dbReference type="GO" id="GO:0005506">
    <property type="term" value="F:iron ion binding"/>
    <property type="evidence" value="ECO:0007669"/>
    <property type="project" value="InterPro"/>
</dbReference>
<feature type="domain" description="DNA-directed RNA polymerase I subunit RPA2" evidence="18">
    <location>
        <begin position="563"/>
        <end position="621"/>
    </location>
</feature>
<feature type="domain" description="RNA polymerase Rpb2" evidence="17">
    <location>
        <begin position="455"/>
        <end position="520"/>
    </location>
</feature>
<dbReference type="InterPro" id="IPR017972">
    <property type="entry name" value="Cyt_P450_CS"/>
</dbReference>
<evidence type="ECO:0000313" key="20">
    <source>
        <dbReference type="Proteomes" id="UP000693946"/>
    </source>
</evidence>
<feature type="domain" description="RNA polymerase Rpb2" evidence="15">
    <location>
        <begin position="186"/>
        <end position="374"/>
    </location>
</feature>
<evidence type="ECO:0000259" key="15">
    <source>
        <dbReference type="Pfam" id="PF04561"/>
    </source>
</evidence>
<dbReference type="InterPro" id="IPR001128">
    <property type="entry name" value="Cyt_P450"/>
</dbReference>
<evidence type="ECO:0000259" key="18">
    <source>
        <dbReference type="Pfam" id="PF06883"/>
    </source>
</evidence>
<dbReference type="CDD" id="cd20675">
    <property type="entry name" value="CYP1B1-like"/>
    <property type="match status" value="1"/>
</dbReference>
<dbReference type="GO" id="GO:0042448">
    <property type="term" value="P:progesterone metabolic process"/>
    <property type="evidence" value="ECO:0007669"/>
    <property type="project" value="TreeGrafter"/>
</dbReference>
<keyword evidence="13" id="KW-0539">Nucleus</keyword>
<sequence length="1230" mass="139315">MDFSTKWRNLPQGPSLKNLTEGGFGVLKEAQHAAVQDLTKAHIESFDQAVTDGLSRVVQAVPPLEFTVRNDKVSLSFVEVVIHNPVVSKGNICKEMRVFPAECRGRRCSYKGKIVADVSWSINGVPKGIIKQFLGQVPIMVKSKLCNLHDMSPKELVEHHEEAEEMGGYFIVNGIEKVIRMLIMPRRNYPIAMSRPKWKSRGQGYTQYGISIHCVKEEHTAINMNLHYLENGTVMLNFIYQKELFFLPLGFALKALVDFTDFQIYQELIKGREDNSFYKSCVSEMLRIVMEEGCPSRSKVLNYLGERFRVKMNLPDWYTNEQCAHFLLDECVCIHLKSDKEKFYLLCLMTRKLFTFAKQECMEENPDSIMCQEVMTPGQLYLMFLKERLSAWLVSVKLSFDKRSVKMKEPCTSENIMKIFNMGTDLTKPFEYLLATGNLSSKTGLGMLQNTGLCVVADKLNFIRYLSHFRCVHRGAAFAKMRTTSVRKLLPESWGFLCPVHTPDGEPCGLMNHMTASCEIVAETWLTTSISALLCSLGVTPVDGSPGQAFADCYPVVLDGAVVGWLETELAPAVVDSLRRFKVLKEKNIPPWTEIVLVPKTGKASLYPGLFLFTTPCRMVRPVRNLAFGEEELIGTFEQLYINVGILEDEIKPGVTTHQELFPHSMLSVVANFIPYSDHNQSPRNMYQCQMDPSESTGSLTMDVTLDPETKPAALRALLVACVTLLLSLHLWRWLRERSLPGLPGPPVWPLIGNAAQLGSAPHLYFARMAKKYGNVFQIKLGCRVVVVLNGDSIKQALVRQGPDFAGRPDFTSFQYISNGNGVAFTTITDRWKVHRKVAQSTVRMFSTGNPHTKRTFEHHILCEFKELLQLFVGKTQEQRYFQPMTYLVVSTANIMSAVCFGKRYAYDDKEFQQVVGRNDQFTQTVGSGSLVDVMPWLQYFPNPIKTMFDNFKSLNVEFAMFIQDKVIEHRKTIQSSTIRDMTDAFIVAMEQVRDKTGIFAEKDFVTSTVGDVFGASQDTLSTALQWIILVLIKYPEMQLRLQQEVDRVVGRGRLPSIDDQTQLSYIMAFIYELMRFTSFVPLTIPHSTTTDTSIMGHTIPKNTVIFINQWSLNHDPAVWPNPERFDPERFVDEQGALNKDKTSKVLIFSLGKRRCIGEDLSKLQLFLFTALITHQCTITADPAMPPKLYDYNYGLTLKPQAFSIAVSLRGPMSLLEEVTKSSADSKTQN</sequence>
<evidence type="ECO:0000256" key="1">
    <source>
        <dbReference type="ARBA" id="ARBA00004123"/>
    </source>
</evidence>
<evidence type="ECO:0000256" key="11">
    <source>
        <dbReference type="ARBA" id="ARBA00023033"/>
    </source>
</evidence>
<keyword evidence="5" id="KW-0349">Heme</keyword>
<evidence type="ECO:0000256" key="3">
    <source>
        <dbReference type="ARBA" id="ARBA00012418"/>
    </source>
</evidence>
<keyword evidence="12" id="KW-0804">Transcription</keyword>
<dbReference type="InterPro" id="IPR007644">
    <property type="entry name" value="RNA_pol_bsu_protrusion"/>
</dbReference>
<dbReference type="PANTHER" id="PTHR24289">
    <property type="entry name" value="STEROID 17-ALPHA-HYDROXYLASE/17,20 LYASE"/>
    <property type="match status" value="1"/>
</dbReference>
<keyword evidence="9" id="KW-0560">Oxidoreductase</keyword>
<reference evidence="19 20" key="1">
    <citation type="journal article" date="2021" name="Sci. Rep.">
        <title>Chromosome anchoring in Senegalese sole (Solea senegalensis) reveals sex-associated markers and genome rearrangements in flatfish.</title>
        <authorList>
            <person name="Guerrero-Cozar I."/>
            <person name="Gomez-Garrido J."/>
            <person name="Berbel C."/>
            <person name="Martinez-Blanch J.F."/>
            <person name="Alioto T."/>
            <person name="Claros M.G."/>
            <person name="Gagnaire P.A."/>
            <person name="Manchado M."/>
        </authorList>
    </citation>
    <scope>NUCLEOTIDE SEQUENCE [LARGE SCALE GENOMIC DNA]</scope>
    <source>
        <strain evidence="19">Sse05_10M</strain>
    </source>
</reference>
<comment type="subcellular location">
    <subcellularLocation>
        <location evidence="1">Nucleus</location>
    </subcellularLocation>
</comment>
<dbReference type="FunFam" id="3.90.1100.10:FF:000008">
    <property type="entry name" value="DNA-directed RNA polymerase subunit beta"/>
    <property type="match status" value="1"/>
</dbReference>
<gene>
    <name evidence="19" type="ORF">JOB18_011883</name>
</gene>
<accession>A0AAV6S333</accession>
<dbReference type="EC" id="2.7.7.6" evidence="3"/>
<dbReference type="PROSITE" id="PS00086">
    <property type="entry name" value="CYTOCHROME_P450"/>
    <property type="match status" value="1"/>
</dbReference>
<protein>
    <recommendedName>
        <fullName evidence="3">DNA-directed RNA polymerase</fullName>
        <ecNumber evidence="3">2.7.7.6</ecNumber>
    </recommendedName>
</protein>
<dbReference type="FunFam" id="3.90.1110.10:FF:000008">
    <property type="entry name" value="DNA-directed RNA polymerase subunit beta"/>
    <property type="match status" value="1"/>
</dbReference>
<keyword evidence="7" id="KW-0548">Nucleotidyltransferase</keyword>
<evidence type="ECO:0000256" key="2">
    <source>
        <dbReference type="ARBA" id="ARBA00010617"/>
    </source>
</evidence>
<evidence type="ECO:0000256" key="5">
    <source>
        <dbReference type="ARBA" id="ARBA00022617"/>
    </source>
</evidence>
<dbReference type="GO" id="GO:0042446">
    <property type="term" value="P:hormone biosynthetic process"/>
    <property type="evidence" value="ECO:0007669"/>
    <property type="project" value="TreeGrafter"/>
</dbReference>
<dbReference type="EMBL" id="JAGKHQ010000007">
    <property type="protein sequence ID" value="KAG7511838.1"/>
    <property type="molecule type" value="Genomic_DNA"/>
</dbReference>
<keyword evidence="4 19" id="KW-0240">DNA-directed RNA polymerase</keyword>
<dbReference type="InterPro" id="IPR007642">
    <property type="entry name" value="RNA_pol_Rpb2_2"/>
</dbReference>
<organism evidence="19 20">
    <name type="scientific">Solea senegalensis</name>
    <name type="common">Senegalese sole</name>
    <dbReference type="NCBI Taxonomy" id="28829"/>
    <lineage>
        <taxon>Eukaryota</taxon>
        <taxon>Metazoa</taxon>
        <taxon>Chordata</taxon>
        <taxon>Craniata</taxon>
        <taxon>Vertebrata</taxon>
        <taxon>Euteleostomi</taxon>
        <taxon>Actinopterygii</taxon>
        <taxon>Neopterygii</taxon>
        <taxon>Teleostei</taxon>
        <taxon>Neoteleostei</taxon>
        <taxon>Acanthomorphata</taxon>
        <taxon>Carangaria</taxon>
        <taxon>Pleuronectiformes</taxon>
        <taxon>Pleuronectoidei</taxon>
        <taxon>Soleidae</taxon>
        <taxon>Solea</taxon>
    </lineage>
</organism>
<dbReference type="GO" id="GO:0006351">
    <property type="term" value="P:DNA-templated transcription"/>
    <property type="evidence" value="ECO:0007669"/>
    <property type="project" value="InterPro"/>
</dbReference>
<evidence type="ECO:0000256" key="14">
    <source>
        <dbReference type="RuleBase" id="RU000434"/>
    </source>
</evidence>
<evidence type="ECO:0000256" key="6">
    <source>
        <dbReference type="ARBA" id="ARBA00022679"/>
    </source>
</evidence>
<keyword evidence="11" id="KW-0503">Monooxygenase</keyword>
<evidence type="ECO:0000256" key="7">
    <source>
        <dbReference type="ARBA" id="ARBA00022695"/>
    </source>
</evidence>
<dbReference type="FunFam" id="3.90.1100.10:FF:000016">
    <property type="entry name" value="DNA-directed RNA polymerase subunit beta"/>
    <property type="match status" value="1"/>
</dbReference>
<dbReference type="Pfam" id="PF00067">
    <property type="entry name" value="p450"/>
    <property type="match status" value="1"/>
</dbReference>
<dbReference type="GO" id="GO:0020037">
    <property type="term" value="F:heme binding"/>
    <property type="evidence" value="ECO:0007669"/>
    <property type="project" value="InterPro"/>
</dbReference>
<comment type="caution">
    <text evidence="19">The sequence shown here is derived from an EMBL/GenBank/DDBJ whole genome shotgun (WGS) entry which is preliminary data.</text>
</comment>
<evidence type="ECO:0000256" key="8">
    <source>
        <dbReference type="ARBA" id="ARBA00022723"/>
    </source>
</evidence>
<dbReference type="AlphaFoldDB" id="A0AAV6S333"/>
<feature type="domain" description="RNA polymerase beta subunit protrusion" evidence="16">
    <location>
        <begin position="38"/>
        <end position="409"/>
    </location>
</feature>
<dbReference type="GO" id="GO:0005634">
    <property type="term" value="C:nucleus"/>
    <property type="evidence" value="ECO:0007669"/>
    <property type="project" value="UniProtKB-SubCell"/>
</dbReference>
<evidence type="ECO:0000256" key="4">
    <source>
        <dbReference type="ARBA" id="ARBA00022478"/>
    </source>
</evidence>
<dbReference type="InterPro" id="IPR007645">
    <property type="entry name" value="RNA_pol_Rpb2_3"/>
</dbReference>
<evidence type="ECO:0000256" key="10">
    <source>
        <dbReference type="ARBA" id="ARBA00023004"/>
    </source>
</evidence>
<evidence type="ECO:0000313" key="19">
    <source>
        <dbReference type="EMBL" id="KAG7511838.1"/>
    </source>
</evidence>
<dbReference type="GO" id="GO:0000428">
    <property type="term" value="C:DNA-directed RNA polymerase complex"/>
    <property type="evidence" value="ECO:0007669"/>
    <property type="project" value="UniProtKB-KW"/>
</dbReference>
<name>A0AAV6S333_SOLSE</name>
<dbReference type="GO" id="GO:0003677">
    <property type="term" value="F:DNA binding"/>
    <property type="evidence" value="ECO:0007669"/>
    <property type="project" value="InterPro"/>
</dbReference>
<dbReference type="Pfam" id="PF04561">
    <property type="entry name" value="RNA_pol_Rpb2_2"/>
    <property type="match status" value="1"/>
</dbReference>
<dbReference type="Pfam" id="PF04563">
    <property type="entry name" value="RNA_pol_Rpb2_1"/>
    <property type="match status" value="1"/>
</dbReference>
<keyword evidence="6" id="KW-0808">Transferase</keyword>
<dbReference type="Pfam" id="PF04565">
    <property type="entry name" value="RNA_pol_Rpb2_3"/>
    <property type="match status" value="1"/>
</dbReference>
<dbReference type="Pfam" id="PF06883">
    <property type="entry name" value="RNA_pol_Rpa2_4"/>
    <property type="match status" value="1"/>
</dbReference>